<evidence type="ECO:0000313" key="1">
    <source>
        <dbReference type="EMBL" id="AJD54316.1"/>
    </source>
</evidence>
<dbReference type="GeneID" id="31929884"/>
<organism evidence="1 2">
    <name type="scientific">Thalassospira xiamenensis M-5 = DSM 17429</name>
    <dbReference type="NCBI Taxonomy" id="1123366"/>
    <lineage>
        <taxon>Bacteria</taxon>
        <taxon>Pseudomonadati</taxon>
        <taxon>Pseudomonadota</taxon>
        <taxon>Alphaproteobacteria</taxon>
        <taxon>Rhodospirillales</taxon>
        <taxon>Thalassospiraceae</taxon>
        <taxon>Thalassospira</taxon>
    </lineage>
</organism>
<keyword evidence="1" id="KW-0614">Plasmid</keyword>
<protein>
    <submittedName>
        <fullName evidence="1">Uncharacterized protein</fullName>
    </submittedName>
</protein>
<accession>A0AB72UIP7</accession>
<dbReference type="RefSeq" id="WP_007091739.1">
    <property type="nucleotide sequence ID" value="NZ_CP004389.1"/>
</dbReference>
<geneLocation type="plasmid" evidence="2"/>
<name>A0AB72UIP7_9PROT</name>
<dbReference type="EMBL" id="CP004389">
    <property type="protein sequence ID" value="AJD54316.1"/>
    <property type="molecule type" value="Genomic_DNA"/>
</dbReference>
<reference evidence="1 2" key="1">
    <citation type="journal article" date="2012" name="J. Bacteriol.">
        <title>Genome sequence of Thalassospira xiamenensis type strain M-5.</title>
        <authorList>
            <person name="Lai Q."/>
            <person name="Shao Z."/>
        </authorList>
    </citation>
    <scope>NUCLEOTIDE SEQUENCE [LARGE SCALE GENOMIC DNA]</scope>
    <source>
        <strain evidence="1 2">M-5</strain>
    </source>
</reference>
<dbReference type="Proteomes" id="UP000007127">
    <property type="component" value="Plasmid"/>
</dbReference>
<dbReference type="KEGG" id="txi:TH3_21218"/>
<sequence>MPSAQRKWKIDTSVNNMTMGKSLENLSVISGCSVEVLQNSFQPGQQLPPEMELHLKDSEFDLISSINTIADANYREFTFSKRAEQFSLFIAIKKTLQAFSEKDCSIFVKTQKAASAVIIPIEMEIISQLPFVAFQMITDRPYPGTSGRAGPKKGMRDSWEVQTFLLDDKGDSLLIKAAGSVSTVYFVVPAAEAISELLPVAENNQEHQSPEM</sequence>
<proteinExistence type="predicted"/>
<evidence type="ECO:0000313" key="2">
    <source>
        <dbReference type="Proteomes" id="UP000007127"/>
    </source>
</evidence>
<gene>
    <name evidence="1" type="ORF">TH3_21218</name>
</gene>
<dbReference type="AlphaFoldDB" id="A0AB72UIP7"/>